<dbReference type="AlphaFoldDB" id="A0A849L660"/>
<evidence type="ECO:0000313" key="1">
    <source>
        <dbReference type="EMBL" id="NNU81988.1"/>
    </source>
</evidence>
<keyword evidence="2" id="KW-1185">Reference proteome</keyword>
<dbReference type="Proteomes" id="UP000572377">
    <property type="component" value="Unassembled WGS sequence"/>
</dbReference>
<sequence length="53" mass="5609">MDPLDNLVFCLFSPDGTLSDLQRLQAGMYHEAGYALVLAVNTPARIAADGPCG</sequence>
<accession>A0A849L660</accession>
<gene>
    <name evidence="1" type="ORF">HMH01_16240</name>
</gene>
<reference evidence="1 2" key="1">
    <citation type="submission" date="2020-05" db="EMBL/GenBank/DDBJ databases">
        <title>Gimesia benthica sp. nov., a novel planctomycete isolated from a deep-sea water sample of the Northwest Indian Ocean.</title>
        <authorList>
            <person name="Wang J."/>
            <person name="Ruan C."/>
            <person name="Song L."/>
            <person name="Zhu Y."/>
            <person name="Li A."/>
            <person name="Zheng X."/>
            <person name="Wang L."/>
            <person name="Lu Z."/>
            <person name="Huang Y."/>
            <person name="Du W."/>
            <person name="Zhou Y."/>
            <person name="Huang L."/>
            <person name="Dai X."/>
        </authorList>
    </citation>
    <scope>NUCLEOTIDE SEQUENCE [LARGE SCALE GENOMIC DNA]</scope>
    <source>
        <strain evidence="1 2">YYQ-30</strain>
    </source>
</reference>
<name>A0A849L660_9RHOB</name>
<dbReference type="EMBL" id="JABFBC010000004">
    <property type="protein sequence ID" value="NNU81988.1"/>
    <property type="molecule type" value="Genomic_DNA"/>
</dbReference>
<dbReference type="RefSeq" id="WP_171326852.1">
    <property type="nucleotide sequence ID" value="NZ_JABFBC010000004.1"/>
</dbReference>
<organism evidence="1 2">
    <name type="scientific">Halovulum dunhuangense</name>
    <dbReference type="NCBI Taxonomy" id="1505036"/>
    <lineage>
        <taxon>Bacteria</taxon>
        <taxon>Pseudomonadati</taxon>
        <taxon>Pseudomonadota</taxon>
        <taxon>Alphaproteobacteria</taxon>
        <taxon>Rhodobacterales</taxon>
        <taxon>Paracoccaceae</taxon>
        <taxon>Halovulum</taxon>
    </lineage>
</organism>
<protein>
    <submittedName>
        <fullName evidence="1">Uncharacterized protein</fullName>
    </submittedName>
</protein>
<evidence type="ECO:0000313" key="2">
    <source>
        <dbReference type="Proteomes" id="UP000572377"/>
    </source>
</evidence>
<proteinExistence type="predicted"/>
<comment type="caution">
    <text evidence="1">The sequence shown here is derived from an EMBL/GenBank/DDBJ whole genome shotgun (WGS) entry which is preliminary data.</text>
</comment>